<proteinExistence type="predicted"/>
<sequence>MASTALSPMPPPGSGELSGEHRYRASTSRDGTHWTWYGTRVLPAGPQPRIGLGAFEAAEPLTATFDYVRFHRP</sequence>
<evidence type="ECO:0000256" key="1">
    <source>
        <dbReference type="SAM" id="MobiDB-lite"/>
    </source>
</evidence>
<organism evidence="2 3">
    <name type="scientific">Nonomuraea insulae</name>
    <dbReference type="NCBI Taxonomy" id="1616787"/>
    <lineage>
        <taxon>Bacteria</taxon>
        <taxon>Bacillati</taxon>
        <taxon>Actinomycetota</taxon>
        <taxon>Actinomycetes</taxon>
        <taxon>Streptosporangiales</taxon>
        <taxon>Streptosporangiaceae</taxon>
        <taxon>Nonomuraea</taxon>
    </lineage>
</organism>
<keyword evidence="3" id="KW-1185">Reference proteome</keyword>
<evidence type="ECO:0000313" key="3">
    <source>
        <dbReference type="Proteomes" id="UP001596058"/>
    </source>
</evidence>
<protein>
    <recommendedName>
        <fullName evidence="4">Beta-xylosidase C-terminal Concanavalin A-like domain-containing protein</fullName>
    </recommendedName>
</protein>
<evidence type="ECO:0008006" key="4">
    <source>
        <dbReference type="Google" id="ProtNLM"/>
    </source>
</evidence>
<comment type="caution">
    <text evidence="2">The sequence shown here is derived from an EMBL/GenBank/DDBJ whole genome shotgun (WGS) entry which is preliminary data.</text>
</comment>
<accession>A0ABW1CH39</accession>
<gene>
    <name evidence="2" type="ORF">ACFPZ3_14105</name>
</gene>
<dbReference type="Proteomes" id="UP001596058">
    <property type="component" value="Unassembled WGS sequence"/>
</dbReference>
<feature type="region of interest" description="Disordered" evidence="1">
    <location>
        <begin position="1"/>
        <end position="26"/>
    </location>
</feature>
<evidence type="ECO:0000313" key="2">
    <source>
        <dbReference type="EMBL" id="MFC5824989.1"/>
    </source>
</evidence>
<reference evidence="3" key="1">
    <citation type="journal article" date="2019" name="Int. J. Syst. Evol. Microbiol.">
        <title>The Global Catalogue of Microorganisms (GCM) 10K type strain sequencing project: providing services to taxonomists for standard genome sequencing and annotation.</title>
        <authorList>
            <consortium name="The Broad Institute Genomics Platform"/>
            <consortium name="The Broad Institute Genome Sequencing Center for Infectious Disease"/>
            <person name="Wu L."/>
            <person name="Ma J."/>
        </authorList>
    </citation>
    <scope>NUCLEOTIDE SEQUENCE [LARGE SCALE GENOMIC DNA]</scope>
    <source>
        <strain evidence="3">CCUG 53903</strain>
    </source>
</reference>
<name>A0ABW1CH39_9ACTN</name>
<dbReference type="Gene3D" id="2.60.120.200">
    <property type="match status" value="1"/>
</dbReference>
<dbReference type="EMBL" id="JBHSPA010000017">
    <property type="protein sequence ID" value="MFC5824989.1"/>
    <property type="molecule type" value="Genomic_DNA"/>
</dbReference>
<dbReference type="RefSeq" id="WP_379514508.1">
    <property type="nucleotide sequence ID" value="NZ_JBHSPA010000017.1"/>
</dbReference>